<feature type="region of interest" description="Disordered" evidence="1">
    <location>
        <begin position="1"/>
        <end position="110"/>
    </location>
</feature>
<feature type="compositionally biased region" description="Basic residues" evidence="1">
    <location>
        <begin position="319"/>
        <end position="330"/>
    </location>
</feature>
<comment type="caution">
    <text evidence="2">The sequence shown here is derived from an EMBL/GenBank/DDBJ whole genome shotgun (WGS) entry which is preliminary data.</text>
</comment>
<keyword evidence="3" id="KW-1185">Reference proteome</keyword>
<dbReference type="Pfam" id="PF08539">
    <property type="entry name" value="HbrB"/>
    <property type="match status" value="1"/>
</dbReference>
<dbReference type="GO" id="GO:0038203">
    <property type="term" value="P:TORC2 signaling"/>
    <property type="evidence" value="ECO:0007669"/>
    <property type="project" value="TreeGrafter"/>
</dbReference>
<dbReference type="OrthoDB" id="2290221at2759"/>
<feature type="compositionally biased region" description="Polar residues" evidence="1">
    <location>
        <begin position="685"/>
        <end position="699"/>
    </location>
</feature>
<feature type="compositionally biased region" description="Low complexity" evidence="1">
    <location>
        <begin position="700"/>
        <end position="710"/>
    </location>
</feature>
<feature type="region of interest" description="Disordered" evidence="1">
    <location>
        <begin position="211"/>
        <end position="270"/>
    </location>
</feature>
<dbReference type="STRING" id="1047168.A0A0F4GMZ4"/>
<name>A0A0F4GMZ4_9PEZI</name>
<gene>
    <name evidence="2" type="ORF">TI39_contig481g00010</name>
</gene>
<feature type="region of interest" description="Disordered" evidence="1">
    <location>
        <begin position="146"/>
        <end position="189"/>
    </location>
</feature>
<feature type="compositionally biased region" description="Polar residues" evidence="1">
    <location>
        <begin position="724"/>
        <end position="737"/>
    </location>
</feature>
<reference evidence="2 3" key="1">
    <citation type="submission" date="2015-03" db="EMBL/GenBank/DDBJ databases">
        <title>RNA-seq based gene annotation and comparative genomics of four Zymoseptoria species reveal species-specific pathogenicity related genes and transposable element activity.</title>
        <authorList>
            <person name="Grandaubert J."/>
            <person name="Bhattacharyya A."/>
            <person name="Stukenbrock E.H."/>
        </authorList>
    </citation>
    <scope>NUCLEOTIDE SEQUENCE [LARGE SCALE GENOMIC DNA]</scope>
    <source>
        <strain evidence="2 3">Zb18110</strain>
    </source>
</reference>
<evidence type="ECO:0000256" key="1">
    <source>
        <dbReference type="SAM" id="MobiDB-lite"/>
    </source>
</evidence>
<feature type="region of interest" description="Disordered" evidence="1">
    <location>
        <begin position="304"/>
        <end position="366"/>
    </location>
</feature>
<feature type="compositionally biased region" description="Polar residues" evidence="1">
    <location>
        <begin position="172"/>
        <end position="188"/>
    </location>
</feature>
<dbReference type="PANTHER" id="PTHR32428:SF2">
    <property type="entry name" value="TARGET OF RAPAMYCIN COMPLEX 2 SUBUNIT BIT61-RELATED"/>
    <property type="match status" value="1"/>
</dbReference>
<accession>A0A0F4GMZ4</accession>
<organism evidence="2 3">
    <name type="scientific">Zymoseptoria brevis</name>
    <dbReference type="NCBI Taxonomy" id="1047168"/>
    <lineage>
        <taxon>Eukaryota</taxon>
        <taxon>Fungi</taxon>
        <taxon>Dikarya</taxon>
        <taxon>Ascomycota</taxon>
        <taxon>Pezizomycotina</taxon>
        <taxon>Dothideomycetes</taxon>
        <taxon>Dothideomycetidae</taxon>
        <taxon>Mycosphaerellales</taxon>
        <taxon>Mycosphaerellaceae</taxon>
        <taxon>Zymoseptoria</taxon>
    </lineage>
</organism>
<evidence type="ECO:0000313" key="3">
    <source>
        <dbReference type="Proteomes" id="UP000033647"/>
    </source>
</evidence>
<protein>
    <submittedName>
        <fullName evidence="2">Protein HbrB</fullName>
    </submittedName>
</protein>
<dbReference type="Proteomes" id="UP000033647">
    <property type="component" value="Unassembled WGS sequence"/>
</dbReference>
<feature type="compositionally biased region" description="Low complexity" evidence="1">
    <location>
        <begin position="14"/>
        <end position="41"/>
    </location>
</feature>
<feature type="compositionally biased region" description="Polar residues" evidence="1">
    <location>
        <begin position="339"/>
        <end position="354"/>
    </location>
</feature>
<feature type="compositionally biased region" description="Polar residues" evidence="1">
    <location>
        <begin position="86"/>
        <end position="103"/>
    </location>
</feature>
<dbReference type="EMBL" id="LAFY01000473">
    <property type="protein sequence ID" value="KJX97555.1"/>
    <property type="molecule type" value="Genomic_DNA"/>
</dbReference>
<sequence>MNNNLPLRPPLRPRSPSGNRSQSSISQVSLRSGSSASLASPESPPSFKRSPYMQQLQPPTRPSTAGGPSPSQSTTALHGNPRHINRTSTDGVNVSPNLAQQQWGHRARQHSQGFFEPSLASANNNVPNASTIAAQAAMHHISPPMLGAERKRSYPGLVPINTGQPGSRRPSDNTSPQLTQNGLSYSNGTVGGNRLAATTAANVAFPPVRSPLPSPGFPPPSTGGHSPVLSADKEVKSKSSKMKLFKPKNIVLSKEKDPKSTGFPSPGKGPVPAAFLRGGFANASTTSLVDPVSSANSIYSSANVSTSTLVPTAAEKDREKRHHFLSRQKNKLKDEPTQLPLSSAHSNSQATNPDKPQPLYSFTPDAAGPSAFAKSMSGFDLRHGGRALREKKKEEKAAAAAAKLDLTPTISSGSAATADQYLGPSSFETSMTGPPTGGASLFSLPTTSDAPLPVTAQAFSNIGAQMGLPGIGPDDAWPLLKARLLNLFSGENLRTPIEDFNALVSVHIRRCVQRRSPVVLVEDVRELLQTGFSSLAQTLRGVPDDRLVTNLVEMWIGVYGAILPFLQAVFLPLELEFKGRGPLMTAREAQEFWGAIPEALKLDERPESAEGHRFMPHQTAELEIRRITLTAFRDTVIIPKHETLLNIFSRLSLDSINANVSPDPARPRDHARSDPTAPGADRPSTAGSLSPRLSSFNSQGSTLLDAASSSSGGGGGTSALANRSRATSNTSAGSFGTSLPHLHSPALPGGGPGSFATSVGGTFPTMSSAGAKDPAKVTDTVARMLQCLYVLASCRTGDVAQANVERLTAKLKYNWLGRGRTGRDRRGWVGMKAGKRVGLVGAG</sequence>
<dbReference type="PANTHER" id="PTHR32428">
    <property type="entry name" value="TARGET OF RAPAMYCIN COMPLEX 2 SUBUNIT BIT61-RELATED"/>
    <property type="match status" value="1"/>
</dbReference>
<feature type="region of interest" description="Disordered" evidence="1">
    <location>
        <begin position="659"/>
        <end position="755"/>
    </location>
</feature>
<proteinExistence type="predicted"/>
<feature type="compositionally biased region" description="Pro residues" evidence="1">
    <location>
        <begin position="211"/>
        <end position="221"/>
    </location>
</feature>
<dbReference type="GO" id="GO:0031932">
    <property type="term" value="C:TORC2 complex"/>
    <property type="evidence" value="ECO:0007669"/>
    <property type="project" value="TreeGrafter"/>
</dbReference>
<dbReference type="AlphaFoldDB" id="A0A0F4GMZ4"/>
<dbReference type="InterPro" id="IPR013745">
    <property type="entry name" value="Bit61/PRR5"/>
</dbReference>
<evidence type="ECO:0000313" key="2">
    <source>
        <dbReference type="EMBL" id="KJX97555.1"/>
    </source>
</evidence>